<dbReference type="NCBIfam" id="TIGR00231">
    <property type="entry name" value="small_GTP"/>
    <property type="match status" value="1"/>
</dbReference>
<evidence type="ECO:0000256" key="6">
    <source>
        <dbReference type="ARBA" id="ARBA00022448"/>
    </source>
</evidence>
<dbReference type="GO" id="GO:0050660">
    <property type="term" value="F:flavin adenine dinucleotide binding"/>
    <property type="evidence" value="ECO:0007669"/>
    <property type="project" value="InterPro"/>
</dbReference>
<dbReference type="CDD" id="cd02042">
    <property type="entry name" value="ParAB_family"/>
    <property type="match status" value="1"/>
</dbReference>
<evidence type="ECO:0000256" key="4">
    <source>
        <dbReference type="ARBA" id="ARBA00010527"/>
    </source>
</evidence>
<keyword evidence="13 18" id="KW-1133">Transmembrane helix</keyword>
<keyword evidence="6" id="KW-0813">Transport</keyword>
<dbReference type="FunFam" id="3.40.50.300:FF:000285">
    <property type="entry name" value="Sporulation initiation inhibitor Soj"/>
    <property type="match status" value="1"/>
</dbReference>
<dbReference type="Gene3D" id="1.10.10.1800">
    <property type="entry name" value="tRNA uridine 5-carboxymethylaminomethyl modification enzyme MnmG/GidA"/>
    <property type="match status" value="1"/>
</dbReference>
<keyword evidence="12" id="KW-0653">Protein transport</keyword>
<dbReference type="InterPro" id="IPR038221">
    <property type="entry name" value="YidC_periplasmic_sf"/>
</dbReference>
<dbReference type="InterPro" id="IPR047001">
    <property type="entry name" value="MnmG_C_subdom"/>
</dbReference>
<dbReference type="PRINTS" id="PR00701">
    <property type="entry name" value="60KDINNERMP"/>
</dbReference>
<keyword evidence="7" id="KW-1003">Cell membrane</keyword>
<dbReference type="InterPro" id="IPR047196">
    <property type="entry name" value="YidC_ALB_C"/>
</dbReference>
<evidence type="ECO:0000256" key="13">
    <source>
        <dbReference type="ARBA" id="ARBA00022989"/>
    </source>
</evidence>
<dbReference type="HAMAP" id="MF_01810">
    <property type="entry name" value="YidC_type1"/>
    <property type="match status" value="1"/>
</dbReference>
<gene>
    <name evidence="20" type="primary">mnmG</name>
    <name evidence="20" type="ORF">SPIL2461_LOCUS11428</name>
</gene>
<dbReference type="CDD" id="cd20070">
    <property type="entry name" value="5TM_YidC_Alb3"/>
    <property type="match status" value="1"/>
</dbReference>
<dbReference type="InterPro" id="IPR027417">
    <property type="entry name" value="P-loop_NTPase"/>
</dbReference>
<dbReference type="OrthoDB" id="3329at2759"/>
<dbReference type="PROSITE" id="PS01281">
    <property type="entry name" value="GIDA_2"/>
    <property type="match status" value="1"/>
</dbReference>
<dbReference type="InterPro" id="IPR028055">
    <property type="entry name" value="YidC/Oxa/ALB_C"/>
</dbReference>
<dbReference type="SUPFAM" id="SSF116878">
    <property type="entry name" value="TrmE connector domain"/>
    <property type="match status" value="1"/>
</dbReference>
<evidence type="ECO:0000256" key="14">
    <source>
        <dbReference type="ARBA" id="ARBA00023136"/>
    </source>
</evidence>
<dbReference type="FunFam" id="3.50.50.60:FF:000010">
    <property type="entry name" value="tRNA uridine 5-carboxymethylaminomethyl modification enzyme MnmG"/>
    <property type="match status" value="1"/>
</dbReference>
<evidence type="ECO:0000256" key="17">
    <source>
        <dbReference type="ARBA" id="ARBA00033342"/>
    </source>
</evidence>
<comment type="subcellular location">
    <subcellularLocation>
        <location evidence="2">Cell inner membrane</location>
        <topology evidence="2">Multi-pass membrane protein</topology>
    </subcellularLocation>
</comment>
<dbReference type="InterPro" id="IPR027368">
    <property type="entry name" value="MnmE_dom2"/>
</dbReference>
<dbReference type="InterPro" id="IPR028053">
    <property type="entry name" value="Membr_insert_YidC_N"/>
</dbReference>
<evidence type="ECO:0000313" key="20">
    <source>
        <dbReference type="EMBL" id="CAE7459626.1"/>
    </source>
</evidence>
<dbReference type="Gene3D" id="1.10.150.570">
    <property type="entry name" value="GidA associated domain, C-terminal subdomain"/>
    <property type="match status" value="1"/>
</dbReference>
<dbReference type="InterPro" id="IPR004416">
    <property type="entry name" value="MnmG"/>
</dbReference>
<dbReference type="InterPro" id="IPR006073">
    <property type="entry name" value="GTP-bd"/>
</dbReference>
<dbReference type="InterPro" id="IPR002218">
    <property type="entry name" value="MnmG-rel"/>
</dbReference>
<feature type="transmembrane region" description="Helical" evidence="18">
    <location>
        <begin position="417"/>
        <end position="438"/>
    </location>
</feature>
<reference evidence="20" key="1">
    <citation type="submission" date="2021-02" db="EMBL/GenBank/DDBJ databases">
        <authorList>
            <person name="Dougan E. K."/>
            <person name="Rhodes N."/>
            <person name="Thang M."/>
            <person name="Chan C."/>
        </authorList>
    </citation>
    <scope>NUCLEOTIDE SEQUENCE</scope>
</reference>
<dbReference type="GO" id="GO:0002098">
    <property type="term" value="P:tRNA wobble uridine modification"/>
    <property type="evidence" value="ECO:0007669"/>
    <property type="project" value="InterPro"/>
</dbReference>
<dbReference type="SMART" id="SM01228">
    <property type="entry name" value="GIDA_assoc_3"/>
    <property type="match status" value="1"/>
</dbReference>
<comment type="similarity">
    <text evidence="4">Belongs to the OXA1/ALB3/YidC family. Type 1 subfamily.</text>
</comment>
<evidence type="ECO:0000256" key="12">
    <source>
        <dbReference type="ARBA" id="ARBA00022927"/>
    </source>
</evidence>
<dbReference type="SUPFAM" id="SSF52540">
    <property type="entry name" value="P-loop containing nucleoside triphosphate hydrolases"/>
    <property type="match status" value="2"/>
</dbReference>
<feature type="transmembrane region" description="Helical" evidence="18">
    <location>
        <begin position="521"/>
        <end position="539"/>
    </location>
</feature>
<dbReference type="Gene3D" id="3.40.50.150">
    <property type="entry name" value="Vaccinia Virus protein VP39"/>
    <property type="match status" value="1"/>
</dbReference>
<keyword evidence="21" id="KW-1185">Reference proteome</keyword>
<comment type="cofactor">
    <cofactor evidence="1">
        <name>FAD</name>
        <dbReference type="ChEBI" id="CHEBI:57692"/>
    </cofactor>
</comment>
<keyword evidence="9" id="KW-0285">Flavoprotein</keyword>
<evidence type="ECO:0000313" key="21">
    <source>
        <dbReference type="Proteomes" id="UP000649617"/>
    </source>
</evidence>
<dbReference type="Pfam" id="PF01134">
    <property type="entry name" value="GIDA"/>
    <property type="match status" value="1"/>
</dbReference>
<dbReference type="InterPro" id="IPR026904">
    <property type="entry name" value="MnmG_C"/>
</dbReference>
<evidence type="ECO:0000256" key="16">
    <source>
        <dbReference type="ARBA" id="ARBA00033245"/>
    </source>
</evidence>
<dbReference type="PROSITE" id="PS01280">
    <property type="entry name" value="GIDA_1"/>
    <property type="match status" value="1"/>
</dbReference>
<evidence type="ECO:0000256" key="18">
    <source>
        <dbReference type="SAM" id="Phobius"/>
    </source>
</evidence>
<feature type="transmembrane region" description="Helical" evidence="18">
    <location>
        <begin position="560"/>
        <end position="579"/>
    </location>
</feature>
<dbReference type="PROSITE" id="PS51709">
    <property type="entry name" value="G_TRME"/>
    <property type="match status" value="1"/>
</dbReference>
<dbReference type="GO" id="GO:0032977">
    <property type="term" value="F:membrane insertase activity"/>
    <property type="evidence" value="ECO:0007669"/>
    <property type="project" value="InterPro"/>
</dbReference>
<evidence type="ECO:0000256" key="1">
    <source>
        <dbReference type="ARBA" id="ARBA00001974"/>
    </source>
</evidence>
<dbReference type="InterPro" id="IPR049312">
    <property type="entry name" value="GIDA_C_N"/>
</dbReference>
<dbReference type="PRINTS" id="PR01900">
    <property type="entry name" value="YIDCPROTEIN"/>
</dbReference>
<dbReference type="InterPro" id="IPR029063">
    <property type="entry name" value="SAM-dependent_MTases_sf"/>
</dbReference>
<accession>A0A812RXN8</accession>
<dbReference type="InterPro" id="IPR020595">
    <property type="entry name" value="MnmG-rel_CS"/>
</dbReference>
<dbReference type="Pfam" id="PF13614">
    <property type="entry name" value="AAA_31"/>
    <property type="match status" value="1"/>
</dbReference>
<dbReference type="NCBIfam" id="NF002352">
    <property type="entry name" value="PRK01318.1-3"/>
    <property type="match status" value="1"/>
</dbReference>
<evidence type="ECO:0000256" key="2">
    <source>
        <dbReference type="ARBA" id="ARBA00004429"/>
    </source>
</evidence>
<evidence type="ECO:0000256" key="11">
    <source>
        <dbReference type="ARBA" id="ARBA00022827"/>
    </source>
</evidence>
<organism evidence="20 21">
    <name type="scientific">Symbiodinium pilosum</name>
    <name type="common">Dinoflagellate</name>
    <dbReference type="NCBI Taxonomy" id="2952"/>
    <lineage>
        <taxon>Eukaryota</taxon>
        <taxon>Sar</taxon>
        <taxon>Alveolata</taxon>
        <taxon>Dinophyceae</taxon>
        <taxon>Suessiales</taxon>
        <taxon>Symbiodiniaceae</taxon>
        <taxon>Symbiodinium</taxon>
    </lineage>
</organism>
<keyword evidence="15" id="KW-0143">Chaperone</keyword>
<dbReference type="InterPro" id="IPR001708">
    <property type="entry name" value="YidC/ALB3/OXA1/COX18"/>
</dbReference>
<dbReference type="InterPro" id="IPR036188">
    <property type="entry name" value="FAD/NAD-bd_sf"/>
</dbReference>
<dbReference type="Pfam" id="PF01926">
    <property type="entry name" value="MMR_HSR1"/>
    <property type="match status" value="1"/>
</dbReference>
<evidence type="ECO:0000256" key="5">
    <source>
        <dbReference type="ARBA" id="ARBA00015325"/>
    </source>
</evidence>
<keyword evidence="14 18" id="KW-0472">Membrane</keyword>
<dbReference type="Proteomes" id="UP000649617">
    <property type="component" value="Unassembled WGS sequence"/>
</dbReference>
<dbReference type="NCBIfam" id="TIGR00136">
    <property type="entry name" value="mnmG_gidA"/>
    <property type="match status" value="1"/>
</dbReference>
<evidence type="ECO:0000256" key="9">
    <source>
        <dbReference type="ARBA" id="ARBA00022630"/>
    </source>
</evidence>
<dbReference type="FunFam" id="3.50.50.60:FF:000002">
    <property type="entry name" value="tRNA uridine 5-carboxymethylaminomethyl modification enzyme MnmG"/>
    <property type="match status" value="1"/>
</dbReference>
<dbReference type="PANTHER" id="PTHR11806:SF0">
    <property type="entry name" value="PROTEIN MTO1 HOMOLOG, MITOCHONDRIAL"/>
    <property type="match status" value="1"/>
</dbReference>
<feature type="transmembrane region" description="Helical" evidence="18">
    <location>
        <begin position="477"/>
        <end position="501"/>
    </location>
</feature>
<dbReference type="GO" id="GO:0005829">
    <property type="term" value="C:cytosol"/>
    <property type="evidence" value="ECO:0007669"/>
    <property type="project" value="TreeGrafter"/>
</dbReference>
<dbReference type="Gene3D" id="3.40.50.300">
    <property type="entry name" value="P-loop containing nucleotide triphosphate hydrolases"/>
    <property type="match status" value="2"/>
</dbReference>
<dbReference type="EMBL" id="CAJNIZ010022223">
    <property type="protein sequence ID" value="CAE7459626.1"/>
    <property type="molecule type" value="Genomic_DNA"/>
</dbReference>
<dbReference type="Gene3D" id="1.20.120.430">
    <property type="entry name" value="tRNA modification GTPase MnmE domain 2"/>
    <property type="match status" value="1"/>
</dbReference>
<dbReference type="Gene3D" id="3.50.50.60">
    <property type="entry name" value="FAD/NAD(P)-binding domain"/>
    <property type="match status" value="2"/>
</dbReference>
<dbReference type="Pfam" id="PF02096">
    <property type="entry name" value="60KD_IMP"/>
    <property type="match status" value="1"/>
</dbReference>
<dbReference type="InterPro" id="IPR031168">
    <property type="entry name" value="G_TrmE"/>
</dbReference>
<dbReference type="InterPro" id="IPR040131">
    <property type="entry name" value="MnmG_N"/>
</dbReference>
<evidence type="ECO:0000256" key="10">
    <source>
        <dbReference type="ARBA" id="ARBA00022692"/>
    </source>
</evidence>
<dbReference type="CDD" id="cd04164">
    <property type="entry name" value="trmE"/>
    <property type="match status" value="1"/>
</dbReference>
<name>A0A812RXN8_SYMPI</name>
<dbReference type="NCBIfam" id="TIGR03593">
    <property type="entry name" value="yidC_nterm"/>
    <property type="match status" value="1"/>
</dbReference>
<comment type="similarity">
    <text evidence="3">Belongs to the MnmG family.</text>
</comment>
<dbReference type="Pfam" id="PF21680">
    <property type="entry name" value="GIDA_C_1st"/>
    <property type="match status" value="1"/>
</dbReference>
<keyword evidence="8" id="KW-0963">Cytoplasm</keyword>
<feature type="transmembrane region" description="Helical" evidence="18">
    <location>
        <begin position="385"/>
        <end position="405"/>
    </location>
</feature>
<dbReference type="GO" id="GO:0005886">
    <property type="term" value="C:plasma membrane"/>
    <property type="evidence" value="ECO:0007669"/>
    <property type="project" value="UniProtKB-SubCell"/>
</dbReference>
<protein>
    <recommendedName>
        <fullName evidence="5">Membrane protein insertase YidC</fullName>
    </recommendedName>
    <alternativeName>
        <fullName evidence="17">Foldase YidC</fullName>
    </alternativeName>
    <alternativeName>
        <fullName evidence="16">Membrane integrase YidC</fullName>
    </alternativeName>
</protein>
<evidence type="ECO:0000256" key="8">
    <source>
        <dbReference type="ARBA" id="ARBA00022490"/>
    </source>
</evidence>
<dbReference type="InterPro" id="IPR019998">
    <property type="entry name" value="Membr_insert_YidC"/>
</dbReference>
<proteinExistence type="inferred from homology"/>
<evidence type="ECO:0000259" key="19">
    <source>
        <dbReference type="PROSITE" id="PS51709"/>
    </source>
</evidence>
<evidence type="ECO:0000256" key="3">
    <source>
        <dbReference type="ARBA" id="ARBA00007653"/>
    </source>
</evidence>
<dbReference type="GO" id="GO:0030488">
    <property type="term" value="P:tRNA methylation"/>
    <property type="evidence" value="ECO:0007669"/>
    <property type="project" value="TreeGrafter"/>
</dbReference>
<dbReference type="InterPro" id="IPR025669">
    <property type="entry name" value="AAA_dom"/>
</dbReference>
<dbReference type="InterPro" id="IPR044920">
    <property type="entry name" value="MnmG_C_subdom_sf"/>
</dbReference>
<dbReference type="NCBIfam" id="TIGR03592">
    <property type="entry name" value="yidC_oxa1_cterm"/>
    <property type="match status" value="1"/>
</dbReference>
<evidence type="ECO:0000256" key="15">
    <source>
        <dbReference type="ARBA" id="ARBA00023186"/>
    </source>
</evidence>
<dbReference type="Gene3D" id="2.70.98.90">
    <property type="match status" value="1"/>
</dbReference>
<keyword evidence="11" id="KW-0274">FAD</keyword>
<dbReference type="GO" id="GO:0005525">
    <property type="term" value="F:GTP binding"/>
    <property type="evidence" value="ECO:0007669"/>
    <property type="project" value="InterPro"/>
</dbReference>
<feature type="domain" description="TrmE-type G" evidence="19">
    <location>
        <begin position="621"/>
        <end position="784"/>
    </location>
</feature>
<dbReference type="SUPFAM" id="SSF51905">
    <property type="entry name" value="FAD/NAD(P)-binding domain"/>
    <property type="match status" value="1"/>
</dbReference>
<dbReference type="HAMAP" id="MF_00129">
    <property type="entry name" value="MnmG_GidA"/>
    <property type="match status" value="1"/>
</dbReference>
<dbReference type="Pfam" id="PF14849">
    <property type="entry name" value="YidC_periplas"/>
    <property type="match status" value="1"/>
</dbReference>
<dbReference type="InterPro" id="IPR005225">
    <property type="entry name" value="Small_GTP-bd"/>
</dbReference>
<sequence>MTDSCQVNNNKPALPAARLGLAARFGVGGIDEVPQANGKPSRPSYLMILAWNDDMQEAKAPVHYDEAPLSVNGMDTPAVTVGDLPQTQASPSASGSDIPDASLLAPGNTASVDPSTITALPAASNLLEVTTPTLHVWIDLVGGDIVRVQLPEFPIEIDQPDIHFQLLNNSASQTYIAQSGLIGPDGPDAGPGRAVYTTEQSKVRIAAGEEKEVVLRHVADGVRMDKVFTFRGDDYLVDVRFELANLSSATKQAAMFAQIKRDTRPPPNQDSFALAPRPYLGAALTTLDERYKKVDFEDIDDDGPLDETLNGGWIAFLQHYFLSAWIAPAEQTNRFNARRSADGTYLFGFTSPLQQVAPGATGTWDAQFYAGPKDQKRLEEIAENLNLTVDYGFLWWIAVPLFYLLDFLHGLVGNWGLAIILLTVVVKVVLYPLSAAGYRSMANMRRVAPLMKRLQERYGSDREKLSKEMMALYKKEGANPLGGCLPMLLPMPIFIALYWVLFESVELRQAPFFLWINDLAVMDPFFILPLLMGASMYWMQTLNPQVGDPLQIKMMKMMPIMFTVLFLFFPAGNAVATSLHDDLIAAVATPPGQVVARLQQGIDRLQQLKLDSVQGQLLNEGASVALLGAPNAGKSSLLNVLSGEEAAIVTDIPGTTRDLLKVDLLLDGLPLRLVDTAGLRESADQVEQMGVARAKAQAQQADLLLIVVDATAIAATGLDAYVSDLLSSVNVDLDSLPAIVVLNKIDLLPEPETAFAGDFIIVQVSALQGTGLSNLRAAIKDRLGFNQSESGFIARARHVAALELALDHLDEAKRLIDLGEDTEIAAEEMRFAHNALGEIVGTVTPDDLLGTEAAAASARMGVRTLLLTQNIETIGQMSCNPAIGGIGKSHLVAEIDAMDGLMGKAADLSGIHFKVLNASKGPAVRATRAQADRALYKNAIRDLLEHQPNLHIFQQSVTDFVIENDRVKGVDTQMGLRFSCDSIVLTTGTFLGGKIHIGTENHAGGRAGDAPSIALAERLRALPFRVGRLKTGTPPRIDGRTVDFSELQAQPGDDPRPTMSLLGDPATHPRQVDCYITETNAQTHDIIQNNIERSAMYSGAIEGVGPRYCPSIEDKVVRFADKTSHQIFIEPEGLNTTELYPNGISTSLPFDVQLQFVRSIKGFENAHISRPGYAIEYDYFDPRDLNYSLETKAISGLYFAGQINGTTGYEEAGAQGLLAGINAARSVRGEMPWEPRRDEAYIGVLVDDLINLGTSEPYRMFTSRAEFRLRLRQDNADQRLTQTGVVLGVVGTDRAQAFEKKLAGLGSLHKDVGATRVVPASNEEKMLGVSLNKHTELAAVLRRPEVTTQNFAQLFPEVDISLIEQVMIETKYAGYISRQEDEIEKIRRHESMVIPTNMRYEGIDGLSNELRQKLEQNQPATLVVRNLSLDHVEVAEGDFGQMIADDDMYDTITARGVTTAPEVWAMVGKHVSAAGRILVYESTQMNMEEDEQLPAASTLADSTKVQADRYIYNKGGVAKTTTSVNLAASLALSGGKVLLVDLDAQGNATMGCGIDKNTDLATTYEWLVEDKPASEIVVHCQGGFDVLPSNLDLTAAEVHLMQSEGREFQIRQRLQAQAQAYDYVIIDCPPSLSILTVNALVAADGVLIPMQCEYYALEGLSALLETVEGIQSGPNPDLVVEGILRTMYDPRNSLTRDVSRQLIKYFGDQVFRTVIPRNVRLAEAPSHGLPAILYDRTSRGAVAYMALAGEFRQKHQRSALPH</sequence>
<dbReference type="Pfam" id="PF13932">
    <property type="entry name" value="SAM_GIDA_C"/>
    <property type="match status" value="1"/>
</dbReference>
<evidence type="ECO:0000256" key="7">
    <source>
        <dbReference type="ARBA" id="ARBA00022475"/>
    </source>
</evidence>
<dbReference type="PANTHER" id="PTHR11806">
    <property type="entry name" value="GLUCOSE INHIBITED DIVISION PROTEIN A"/>
    <property type="match status" value="1"/>
</dbReference>
<dbReference type="GO" id="GO:0015031">
    <property type="term" value="P:protein transport"/>
    <property type="evidence" value="ECO:0007669"/>
    <property type="project" value="UniProtKB-KW"/>
</dbReference>
<comment type="caution">
    <text evidence="20">The sequence shown here is derived from an EMBL/GenBank/DDBJ whole genome shotgun (WGS) entry which is preliminary data.</text>
</comment>
<dbReference type="CDD" id="cd19961">
    <property type="entry name" value="EcYidC-like_peri"/>
    <property type="match status" value="1"/>
</dbReference>
<keyword evidence="10 18" id="KW-0812">Transmembrane</keyword>